<evidence type="ECO:0000313" key="1">
    <source>
        <dbReference type="EnsemblMetazoa" id="SMAR007651-PA"/>
    </source>
</evidence>
<organism evidence="1 2">
    <name type="scientific">Strigamia maritima</name>
    <name type="common">European centipede</name>
    <name type="synonym">Geophilus maritimus</name>
    <dbReference type="NCBI Taxonomy" id="126957"/>
    <lineage>
        <taxon>Eukaryota</taxon>
        <taxon>Metazoa</taxon>
        <taxon>Ecdysozoa</taxon>
        <taxon>Arthropoda</taxon>
        <taxon>Myriapoda</taxon>
        <taxon>Chilopoda</taxon>
        <taxon>Pleurostigmophora</taxon>
        <taxon>Geophilomorpha</taxon>
        <taxon>Linotaeniidae</taxon>
        <taxon>Strigamia</taxon>
    </lineage>
</organism>
<reference evidence="2" key="1">
    <citation type="submission" date="2011-05" db="EMBL/GenBank/DDBJ databases">
        <authorList>
            <person name="Richards S.R."/>
            <person name="Qu J."/>
            <person name="Jiang H."/>
            <person name="Jhangiani S.N."/>
            <person name="Agravi P."/>
            <person name="Goodspeed R."/>
            <person name="Gross S."/>
            <person name="Mandapat C."/>
            <person name="Jackson L."/>
            <person name="Mathew T."/>
            <person name="Pu L."/>
            <person name="Thornton R."/>
            <person name="Saada N."/>
            <person name="Wilczek-Boney K.B."/>
            <person name="Lee S."/>
            <person name="Kovar C."/>
            <person name="Wu Y."/>
            <person name="Scherer S.E."/>
            <person name="Worley K.C."/>
            <person name="Muzny D.M."/>
            <person name="Gibbs R."/>
        </authorList>
    </citation>
    <scope>NUCLEOTIDE SEQUENCE</scope>
    <source>
        <strain evidence="2">Brora</strain>
    </source>
</reference>
<dbReference type="STRING" id="126957.T1J272"/>
<name>T1J272_STRMM</name>
<dbReference type="Proteomes" id="UP000014500">
    <property type="component" value="Unassembled WGS sequence"/>
</dbReference>
<dbReference type="HOGENOM" id="CLU_2267095_0_0_1"/>
<reference evidence="1" key="2">
    <citation type="submission" date="2015-02" db="UniProtKB">
        <authorList>
            <consortium name="EnsemblMetazoa"/>
        </authorList>
    </citation>
    <scope>IDENTIFICATION</scope>
</reference>
<protein>
    <recommendedName>
        <fullName evidence="3">Major facilitator superfamily (MFS) profile domain-containing protein</fullName>
    </recommendedName>
</protein>
<proteinExistence type="predicted"/>
<dbReference type="EnsemblMetazoa" id="SMAR007651-RA">
    <property type="protein sequence ID" value="SMAR007651-PA"/>
    <property type="gene ID" value="SMAR007651"/>
</dbReference>
<dbReference type="EMBL" id="JH431796">
    <property type="status" value="NOT_ANNOTATED_CDS"/>
    <property type="molecule type" value="Genomic_DNA"/>
</dbReference>
<keyword evidence="2" id="KW-1185">Reference proteome</keyword>
<dbReference type="AlphaFoldDB" id="T1J272"/>
<accession>T1J272</accession>
<evidence type="ECO:0000313" key="2">
    <source>
        <dbReference type="Proteomes" id="UP000014500"/>
    </source>
</evidence>
<evidence type="ECO:0008006" key="3">
    <source>
        <dbReference type="Google" id="ProtNLM"/>
    </source>
</evidence>
<sequence length="103" mass="11075">MCIIGASLYAVNWTAVVTTSDQWPSLSNASWPTESSQLIACVCVMLVPEKQVWVIVSLSMIGKFGVAGSSSIIYIFAGELYPTPCATLSRDAQPRCAYVVVKP</sequence>